<evidence type="ECO:0000313" key="1">
    <source>
        <dbReference type="EMBL" id="CAE7211488.1"/>
    </source>
</evidence>
<comment type="caution">
    <text evidence="1">The sequence shown here is derived from an EMBL/GenBank/DDBJ whole genome shotgun (WGS) entry which is preliminary data.</text>
</comment>
<dbReference type="EMBL" id="CAJNDS010000490">
    <property type="protein sequence ID" value="CAE7211488.1"/>
    <property type="molecule type" value="Genomic_DNA"/>
</dbReference>
<gene>
    <name evidence="1" type="ORF">SNAT2548_LOCUS7111</name>
</gene>
<dbReference type="AlphaFoldDB" id="A0A812JY67"/>
<proteinExistence type="predicted"/>
<reference evidence="1" key="1">
    <citation type="submission" date="2021-02" db="EMBL/GenBank/DDBJ databases">
        <authorList>
            <person name="Dougan E. K."/>
            <person name="Rhodes N."/>
            <person name="Thang M."/>
            <person name="Chan C."/>
        </authorList>
    </citation>
    <scope>NUCLEOTIDE SEQUENCE</scope>
</reference>
<name>A0A812JY67_9DINO</name>
<accession>A0A812JY67</accession>
<organism evidence="1 2">
    <name type="scientific">Symbiodinium natans</name>
    <dbReference type="NCBI Taxonomy" id="878477"/>
    <lineage>
        <taxon>Eukaryota</taxon>
        <taxon>Sar</taxon>
        <taxon>Alveolata</taxon>
        <taxon>Dinophyceae</taxon>
        <taxon>Suessiales</taxon>
        <taxon>Symbiodiniaceae</taxon>
        <taxon>Symbiodinium</taxon>
    </lineage>
</organism>
<evidence type="ECO:0000313" key="2">
    <source>
        <dbReference type="Proteomes" id="UP000604046"/>
    </source>
</evidence>
<protein>
    <submittedName>
        <fullName evidence="1">Uncharacterized protein</fullName>
    </submittedName>
</protein>
<sequence length="140" mass="15609">MAPCMREGCTRLAFGGHRFCCRECRYGMGHGGRCAHRQAQAQAAGVPRGPPRAMLVELNLTVLPGFVRDAVTDDGEDLLPRLLLYVLYQLSTLLPPQARRRYFQGLLLVFHPDRLSGVRIAHVLARVLTQLLAESLNQDD</sequence>
<keyword evidence="2" id="KW-1185">Reference proteome</keyword>
<dbReference type="Proteomes" id="UP000604046">
    <property type="component" value="Unassembled WGS sequence"/>
</dbReference>